<organism evidence="2 3">
    <name type="scientific">Evansella alkalicola</name>
    <dbReference type="NCBI Taxonomy" id="745819"/>
    <lineage>
        <taxon>Bacteria</taxon>
        <taxon>Bacillati</taxon>
        <taxon>Bacillota</taxon>
        <taxon>Bacilli</taxon>
        <taxon>Bacillales</taxon>
        <taxon>Bacillaceae</taxon>
        <taxon>Evansella</taxon>
    </lineage>
</organism>
<dbReference type="CDD" id="cd04301">
    <property type="entry name" value="NAT_SF"/>
    <property type="match status" value="1"/>
</dbReference>
<proteinExistence type="predicted"/>
<dbReference type="InterPro" id="IPR036527">
    <property type="entry name" value="SCP2_sterol-bd_dom_sf"/>
</dbReference>
<accession>A0ABS6JWE7</accession>
<keyword evidence="3" id="KW-1185">Reference proteome</keyword>
<dbReference type="InterPro" id="IPR041380">
    <property type="entry name" value="Acetyltransf_17"/>
</dbReference>
<keyword evidence="2" id="KW-0012">Acyltransferase</keyword>
<feature type="domain" description="N-acetyltransferase" evidence="1">
    <location>
        <begin position="1"/>
        <end position="147"/>
    </location>
</feature>
<evidence type="ECO:0000313" key="3">
    <source>
        <dbReference type="Proteomes" id="UP000790580"/>
    </source>
</evidence>
<dbReference type="EC" id="2.3.1.-" evidence="2"/>
<dbReference type="Proteomes" id="UP000790580">
    <property type="component" value="Unassembled WGS sequence"/>
</dbReference>
<dbReference type="SUPFAM" id="SSF55729">
    <property type="entry name" value="Acyl-CoA N-acyltransferases (Nat)"/>
    <property type="match status" value="1"/>
</dbReference>
<protein>
    <submittedName>
        <fullName evidence="2">GNAT family N-acetyltransferase</fullName>
        <ecNumber evidence="2">2.3.1.-</ecNumber>
    </submittedName>
</protein>
<dbReference type="RefSeq" id="WP_088073611.1">
    <property type="nucleotide sequence ID" value="NZ_JAHQCR010000063.1"/>
</dbReference>
<evidence type="ECO:0000313" key="2">
    <source>
        <dbReference type="EMBL" id="MBU9722908.1"/>
    </source>
</evidence>
<sequence length="399" mass="46600">MKIRKLVKEELDYSFSMSEFAFQYELSGEDREKRKKWAKPENTWVIEEDNNIISKATILPLETYILGKKVPMGGVSGVVTWPEHRRSGNVKKLLAHCLETMKDNGQIVSFLYPFSIPFYRKMGWELFADQQTITLTRDQLPPRKDTTGYIKRVDQNHHYIDEVYQAWAKQFNGTLARDENWWNQSIFTRKKGNIGVYYNSTHEARGYIIYSIKSNLMKVHELIYLDPEARDGLWTFISNHDSMLEKLEIIVPPNSGLPFILHDPKVKREIKSYFMARIVDVEKFLTLFSFVDEKDKSTIILHITDDFCKWNDGTYFIHPVNTTETEAKIEFYPSKSVGSCQHPPKKGIRLSVQTLTALLLNSQSMDTLLQEDFVLGDHNTAKRLSNSFQKQQPFIHDFF</sequence>
<dbReference type="PANTHER" id="PTHR37817:SF1">
    <property type="entry name" value="N-ACETYLTRANSFERASE EIS"/>
    <property type="match status" value="1"/>
</dbReference>
<evidence type="ECO:0000259" key="1">
    <source>
        <dbReference type="PROSITE" id="PS51186"/>
    </source>
</evidence>
<dbReference type="Pfam" id="PF17668">
    <property type="entry name" value="Acetyltransf_17"/>
    <property type="match status" value="1"/>
</dbReference>
<comment type="caution">
    <text evidence="2">The sequence shown here is derived from an EMBL/GenBank/DDBJ whole genome shotgun (WGS) entry which is preliminary data.</text>
</comment>
<dbReference type="InterPro" id="IPR051554">
    <property type="entry name" value="Acetyltransferase_Eis"/>
</dbReference>
<dbReference type="Pfam" id="PF13530">
    <property type="entry name" value="SCP2_2"/>
    <property type="match status" value="1"/>
</dbReference>
<dbReference type="PROSITE" id="PS51186">
    <property type="entry name" value="GNAT"/>
    <property type="match status" value="1"/>
</dbReference>
<name>A0ABS6JWE7_9BACI</name>
<dbReference type="Pfam" id="PF13527">
    <property type="entry name" value="Acetyltransf_9"/>
    <property type="match status" value="1"/>
</dbReference>
<dbReference type="EMBL" id="JAHQCR010000063">
    <property type="protein sequence ID" value="MBU9722908.1"/>
    <property type="molecule type" value="Genomic_DNA"/>
</dbReference>
<dbReference type="Gene3D" id="3.40.630.30">
    <property type="match status" value="2"/>
</dbReference>
<dbReference type="InterPro" id="IPR016181">
    <property type="entry name" value="Acyl_CoA_acyltransferase"/>
</dbReference>
<reference evidence="2 3" key="1">
    <citation type="submission" date="2021-06" db="EMBL/GenBank/DDBJ databases">
        <title>Bacillus sp. RD4P76, an endophyte from a halophyte.</title>
        <authorList>
            <person name="Sun J.-Q."/>
        </authorList>
    </citation>
    <scope>NUCLEOTIDE SEQUENCE [LARGE SCALE GENOMIC DNA]</scope>
    <source>
        <strain evidence="2 3">JCM 17098</strain>
    </source>
</reference>
<dbReference type="GO" id="GO:0016746">
    <property type="term" value="F:acyltransferase activity"/>
    <property type="evidence" value="ECO:0007669"/>
    <property type="project" value="UniProtKB-KW"/>
</dbReference>
<dbReference type="InterPro" id="IPR025559">
    <property type="entry name" value="Eis_dom"/>
</dbReference>
<gene>
    <name evidence="2" type="ORF">KS407_15935</name>
</gene>
<dbReference type="PANTHER" id="PTHR37817">
    <property type="entry name" value="N-ACETYLTRANSFERASE EIS"/>
    <property type="match status" value="1"/>
</dbReference>
<keyword evidence="2" id="KW-0808">Transferase</keyword>
<dbReference type="SUPFAM" id="SSF55718">
    <property type="entry name" value="SCP-like"/>
    <property type="match status" value="1"/>
</dbReference>
<dbReference type="InterPro" id="IPR000182">
    <property type="entry name" value="GNAT_dom"/>
</dbReference>
<dbReference type="Gene3D" id="3.30.1050.10">
    <property type="entry name" value="SCP2 sterol-binding domain"/>
    <property type="match status" value="1"/>
</dbReference>